<reference evidence="11" key="2">
    <citation type="submission" date="2025-09" db="UniProtKB">
        <authorList>
            <consortium name="Ensembl"/>
        </authorList>
    </citation>
    <scope>IDENTIFICATION</scope>
</reference>
<feature type="transmembrane region" description="Helical" evidence="10">
    <location>
        <begin position="118"/>
        <end position="142"/>
    </location>
</feature>
<organism evidence="11 12">
    <name type="scientific">Prolemur simus</name>
    <name type="common">Greater bamboo lemur</name>
    <name type="synonym">Hapalemur simus</name>
    <dbReference type="NCBI Taxonomy" id="1328070"/>
    <lineage>
        <taxon>Eukaryota</taxon>
        <taxon>Metazoa</taxon>
        <taxon>Chordata</taxon>
        <taxon>Craniata</taxon>
        <taxon>Vertebrata</taxon>
        <taxon>Euteleostomi</taxon>
        <taxon>Mammalia</taxon>
        <taxon>Eutheria</taxon>
        <taxon>Euarchontoglires</taxon>
        <taxon>Primates</taxon>
        <taxon>Strepsirrhini</taxon>
        <taxon>Lemuriformes</taxon>
        <taxon>Lemuridae</taxon>
        <taxon>Prolemur</taxon>
    </lineage>
</organism>
<evidence type="ECO:0000256" key="7">
    <source>
        <dbReference type="ARBA" id="ARBA00022949"/>
    </source>
</evidence>
<evidence type="ECO:0000256" key="2">
    <source>
        <dbReference type="ARBA" id="ARBA00004651"/>
    </source>
</evidence>
<proteinExistence type="inferred from homology"/>
<dbReference type="AlphaFoldDB" id="A0A8C8Z336"/>
<evidence type="ECO:0000256" key="6">
    <source>
        <dbReference type="ARBA" id="ARBA00022692"/>
    </source>
</evidence>
<dbReference type="InterPro" id="IPR006187">
    <property type="entry name" value="Claudin"/>
</dbReference>
<evidence type="ECO:0000256" key="9">
    <source>
        <dbReference type="ARBA" id="ARBA00023136"/>
    </source>
</evidence>
<dbReference type="GO" id="GO:0005886">
    <property type="term" value="C:plasma membrane"/>
    <property type="evidence" value="ECO:0007669"/>
    <property type="project" value="UniProtKB-SubCell"/>
</dbReference>
<dbReference type="GO" id="GO:0005198">
    <property type="term" value="F:structural molecule activity"/>
    <property type="evidence" value="ECO:0007669"/>
    <property type="project" value="InterPro"/>
</dbReference>
<dbReference type="Ensembl" id="ENSPSMT00000013088.1">
    <property type="protein sequence ID" value="ENSPSMP00000011219.1"/>
    <property type="gene ID" value="ENSPSMG00000008109.1"/>
</dbReference>
<keyword evidence="6 10" id="KW-0812">Transmembrane</keyword>
<keyword evidence="9 10" id="KW-0472">Membrane</keyword>
<comment type="similarity">
    <text evidence="3">Belongs to the claudin family.</text>
</comment>
<evidence type="ECO:0000256" key="4">
    <source>
        <dbReference type="ARBA" id="ARBA00022427"/>
    </source>
</evidence>
<evidence type="ECO:0000313" key="11">
    <source>
        <dbReference type="Ensembl" id="ENSPSMP00000011219.1"/>
    </source>
</evidence>
<name>A0A8C8Z336_PROSS</name>
<keyword evidence="7" id="KW-0965">Cell junction</keyword>
<dbReference type="PANTHER" id="PTHR12002">
    <property type="entry name" value="CLAUDIN"/>
    <property type="match status" value="1"/>
</dbReference>
<keyword evidence="8 10" id="KW-1133">Transmembrane helix</keyword>
<dbReference type="GeneTree" id="ENSGT00390000005717"/>
<comment type="subcellular location">
    <subcellularLocation>
        <location evidence="1">Cell junction</location>
        <location evidence="1">Tight junction</location>
    </subcellularLocation>
    <subcellularLocation>
        <location evidence="2">Cell membrane</location>
        <topology evidence="2">Multi-pass membrane protein</topology>
    </subcellularLocation>
</comment>
<protein>
    <recommendedName>
        <fullName evidence="13">Claudin</fullName>
    </recommendedName>
</protein>
<dbReference type="Gene3D" id="1.20.140.150">
    <property type="match status" value="1"/>
</dbReference>
<accession>A0A8C8Z336</accession>
<feature type="transmembrane region" description="Helical" evidence="10">
    <location>
        <begin position="173"/>
        <end position="193"/>
    </location>
</feature>
<evidence type="ECO:0000256" key="10">
    <source>
        <dbReference type="SAM" id="Phobius"/>
    </source>
</evidence>
<evidence type="ECO:0000313" key="12">
    <source>
        <dbReference type="Proteomes" id="UP000694414"/>
    </source>
</evidence>
<reference evidence="11" key="1">
    <citation type="submission" date="2025-08" db="UniProtKB">
        <authorList>
            <consortium name="Ensembl"/>
        </authorList>
    </citation>
    <scope>IDENTIFICATION</scope>
</reference>
<evidence type="ECO:0000256" key="8">
    <source>
        <dbReference type="ARBA" id="ARBA00022989"/>
    </source>
</evidence>
<feature type="transmembrane region" description="Helical" evidence="10">
    <location>
        <begin position="86"/>
        <end position="106"/>
    </location>
</feature>
<keyword evidence="5" id="KW-1003">Cell membrane</keyword>
<sequence length="202" mass="22549">MPSKKIAGFAIATIGWILSSTSTGLVDWRVWHMDDPSFFPTGHAYVGMWKVCIYRHHTNISTAKLCHQYTDYDDFLPLDVCIAQDFLLIASILGLVGKGYSIHGLWSMHMGILQELKICRSFVISGTLDMIAGVCILNAAFWNYCSITTLQGIAFPPSFQLPFKPDRQEMGNAAVVVNIDAVLKVLSGFFLSYRFSRLTSLI</sequence>
<dbReference type="Proteomes" id="UP000694414">
    <property type="component" value="Unplaced"/>
</dbReference>
<evidence type="ECO:0008006" key="13">
    <source>
        <dbReference type="Google" id="ProtNLM"/>
    </source>
</evidence>
<keyword evidence="4" id="KW-0796">Tight junction</keyword>
<evidence type="ECO:0000256" key="1">
    <source>
        <dbReference type="ARBA" id="ARBA00004435"/>
    </source>
</evidence>
<dbReference type="GO" id="GO:0005923">
    <property type="term" value="C:bicellular tight junction"/>
    <property type="evidence" value="ECO:0007669"/>
    <property type="project" value="UniProtKB-SubCell"/>
</dbReference>
<keyword evidence="12" id="KW-1185">Reference proteome</keyword>
<evidence type="ECO:0000256" key="3">
    <source>
        <dbReference type="ARBA" id="ARBA00008295"/>
    </source>
</evidence>
<evidence type="ECO:0000256" key="5">
    <source>
        <dbReference type="ARBA" id="ARBA00022475"/>
    </source>
</evidence>